<dbReference type="Gene3D" id="1.10.1520.10">
    <property type="entry name" value="Ribonuclease III domain"/>
    <property type="match status" value="2"/>
</dbReference>
<dbReference type="Proteomes" id="UP000620124">
    <property type="component" value="Unassembled WGS sequence"/>
</dbReference>
<feature type="domain" description="RNase III" evidence="1">
    <location>
        <begin position="72"/>
        <end position="173"/>
    </location>
</feature>
<dbReference type="SUPFAM" id="SSF69065">
    <property type="entry name" value="RNase III domain-like"/>
    <property type="match status" value="2"/>
</dbReference>
<dbReference type="AlphaFoldDB" id="A0A8H7D7J5"/>
<comment type="caution">
    <text evidence="2">The sequence shown here is derived from an EMBL/GenBank/DDBJ whole genome shotgun (WGS) entry which is preliminary data.</text>
</comment>
<evidence type="ECO:0000313" key="2">
    <source>
        <dbReference type="EMBL" id="KAF7365184.1"/>
    </source>
</evidence>
<gene>
    <name evidence="2" type="ORF">MVEN_00390000</name>
</gene>
<evidence type="ECO:0000313" key="3">
    <source>
        <dbReference type="Proteomes" id="UP000620124"/>
    </source>
</evidence>
<dbReference type="GO" id="GO:0004525">
    <property type="term" value="F:ribonuclease III activity"/>
    <property type="evidence" value="ECO:0007669"/>
    <property type="project" value="InterPro"/>
</dbReference>
<keyword evidence="3" id="KW-1185">Reference proteome</keyword>
<reference evidence="2" key="1">
    <citation type="submission" date="2020-05" db="EMBL/GenBank/DDBJ databases">
        <title>Mycena genomes resolve the evolution of fungal bioluminescence.</title>
        <authorList>
            <person name="Tsai I.J."/>
        </authorList>
    </citation>
    <scope>NUCLEOTIDE SEQUENCE</scope>
    <source>
        <strain evidence="2">CCC161011</strain>
    </source>
</reference>
<feature type="domain" description="RNase III" evidence="1">
    <location>
        <begin position="289"/>
        <end position="409"/>
    </location>
</feature>
<proteinExistence type="predicted"/>
<dbReference type="InterPro" id="IPR036389">
    <property type="entry name" value="RNase_III_sf"/>
</dbReference>
<dbReference type="OrthoDB" id="3058720at2759"/>
<organism evidence="2 3">
    <name type="scientific">Mycena venus</name>
    <dbReference type="NCBI Taxonomy" id="2733690"/>
    <lineage>
        <taxon>Eukaryota</taxon>
        <taxon>Fungi</taxon>
        <taxon>Dikarya</taxon>
        <taxon>Basidiomycota</taxon>
        <taxon>Agaricomycotina</taxon>
        <taxon>Agaricomycetes</taxon>
        <taxon>Agaricomycetidae</taxon>
        <taxon>Agaricales</taxon>
        <taxon>Marasmiineae</taxon>
        <taxon>Mycenaceae</taxon>
        <taxon>Mycena</taxon>
    </lineage>
</organism>
<dbReference type="PROSITE" id="PS50142">
    <property type="entry name" value="RNASE_3_2"/>
    <property type="match status" value="2"/>
</dbReference>
<dbReference type="GO" id="GO:0006396">
    <property type="term" value="P:RNA processing"/>
    <property type="evidence" value="ECO:0007669"/>
    <property type="project" value="InterPro"/>
</dbReference>
<dbReference type="InterPro" id="IPR000999">
    <property type="entry name" value="RNase_III_dom"/>
</dbReference>
<protein>
    <recommendedName>
        <fullName evidence="1">RNase III domain-containing protein</fullName>
    </recommendedName>
</protein>
<accession>A0A8H7D7J5</accession>
<dbReference type="EMBL" id="JACAZI010000003">
    <property type="protein sequence ID" value="KAF7365184.1"/>
    <property type="molecule type" value="Genomic_DNA"/>
</dbReference>
<sequence length="467" mass="52612">MYLRPVLEAHPGVEHLSRLRETPLQLIAYKLSRDNPLRNPVPERNRLASHCFSVPIISPEYPSDLPAFTDVALLCTVFSSTQNKRLEWLGDAIVDVAITDSLHRHVSDPNARITNEVANLLWEENFLGHFALLYGLQLHCPVHAAKSRRTIPSAGRMCDVFEAFVGAACLEFGGVRVLTWLADLFDPWVATLCASGLGVASSDVTSTIQSQYRWFSRAINDVPAVLLPLSWPGEDVGAMNAFGPPRVGLWAAQMGCARTLLDSAPRDWPPLDSTLVYLRDDYPPFPPEFHAKDAPALTAALTHVFCRLRFGPDVHFDQRYKWLGLHLCKAAITAIATEKLSSASAAELDDVRIECTNSALLARLGLLFGLNKYICRIRRADEQELPLLQLTQLERTFCAFVGVVYTQFGWAELLDWLDPLFWPWIQSAWEGRLRASKFAESRRQGRRRQQVVSEQAKIRRVRKMKIN</sequence>
<dbReference type="CDD" id="cd00593">
    <property type="entry name" value="RIBOc"/>
    <property type="match status" value="1"/>
</dbReference>
<evidence type="ECO:0000259" key="1">
    <source>
        <dbReference type="PROSITE" id="PS50142"/>
    </source>
</evidence>
<dbReference type="Pfam" id="PF00636">
    <property type="entry name" value="Ribonuclease_3"/>
    <property type="match status" value="1"/>
</dbReference>
<dbReference type="SMART" id="SM00535">
    <property type="entry name" value="RIBOc"/>
    <property type="match status" value="1"/>
</dbReference>
<name>A0A8H7D7J5_9AGAR</name>